<proteinExistence type="predicted"/>
<dbReference type="EMBL" id="UINC01132456">
    <property type="protein sequence ID" value="SVD14793.1"/>
    <property type="molecule type" value="Genomic_DNA"/>
</dbReference>
<evidence type="ECO:0000313" key="2">
    <source>
        <dbReference type="EMBL" id="SVD14793.1"/>
    </source>
</evidence>
<dbReference type="SUPFAM" id="SSF51905">
    <property type="entry name" value="FAD/NAD(P)-binding domain"/>
    <property type="match status" value="1"/>
</dbReference>
<evidence type="ECO:0000259" key="1">
    <source>
        <dbReference type="Pfam" id="PF01266"/>
    </source>
</evidence>
<dbReference type="Pfam" id="PF01266">
    <property type="entry name" value="DAO"/>
    <property type="match status" value="1"/>
</dbReference>
<dbReference type="InterPro" id="IPR036188">
    <property type="entry name" value="FAD/NAD-bd_sf"/>
</dbReference>
<accession>A0A382SYJ7</accession>
<feature type="domain" description="FAD dependent oxidoreductase" evidence="1">
    <location>
        <begin position="2"/>
        <end position="107"/>
    </location>
</feature>
<feature type="non-terminal residue" evidence="2">
    <location>
        <position position="170"/>
    </location>
</feature>
<protein>
    <recommendedName>
        <fullName evidence="1">FAD dependent oxidoreductase domain-containing protein</fullName>
    </recommendedName>
</protein>
<dbReference type="InterPro" id="IPR006076">
    <property type="entry name" value="FAD-dep_OxRdtase"/>
</dbReference>
<organism evidence="2">
    <name type="scientific">marine metagenome</name>
    <dbReference type="NCBI Taxonomy" id="408172"/>
    <lineage>
        <taxon>unclassified sequences</taxon>
        <taxon>metagenomes</taxon>
        <taxon>ecological metagenomes</taxon>
    </lineage>
</organism>
<dbReference type="AlphaFoldDB" id="A0A382SYJ7"/>
<dbReference type="Gene3D" id="3.50.50.60">
    <property type="entry name" value="FAD/NAD(P)-binding domain"/>
    <property type="match status" value="1"/>
</dbReference>
<sequence length="170" mass="19745">MKVAVVGGGIFGITAAFKLAEHYDVDLFEKNDDLLQAASDVHHCRIHLGYHYPRSDLTVREVLKAHNSFNKEFSDAVMQDTENYYCIAKRDSKTTAEEYIEFCERHNLEFIKSTLDIIDNEQIGLCVKVKEKLYDYDKLKEVCRKKLNKSNVIVLLKKEATQKILENYDF</sequence>
<reference evidence="2" key="1">
    <citation type="submission" date="2018-05" db="EMBL/GenBank/DDBJ databases">
        <authorList>
            <person name="Lanie J.A."/>
            <person name="Ng W.-L."/>
            <person name="Kazmierczak K.M."/>
            <person name="Andrzejewski T.M."/>
            <person name="Davidsen T.M."/>
            <person name="Wayne K.J."/>
            <person name="Tettelin H."/>
            <person name="Glass J.I."/>
            <person name="Rusch D."/>
            <person name="Podicherti R."/>
            <person name="Tsui H.-C.T."/>
            <person name="Winkler M.E."/>
        </authorList>
    </citation>
    <scope>NUCLEOTIDE SEQUENCE</scope>
</reference>
<name>A0A382SYJ7_9ZZZZ</name>
<gene>
    <name evidence="2" type="ORF">METZ01_LOCUS367647</name>
</gene>